<comment type="subcellular location">
    <subcellularLocation>
        <location evidence="1">Nucleus</location>
    </subcellularLocation>
</comment>
<evidence type="ECO:0000313" key="10">
    <source>
        <dbReference type="Proteomes" id="UP000317650"/>
    </source>
</evidence>
<evidence type="ECO:0000256" key="2">
    <source>
        <dbReference type="ARBA" id="ARBA00005510"/>
    </source>
</evidence>
<feature type="domain" description="BHLH" evidence="8">
    <location>
        <begin position="414"/>
        <end position="463"/>
    </location>
</feature>
<reference evidence="9 10" key="1">
    <citation type="journal article" date="2019" name="Nat. Plants">
        <title>Genome sequencing of Musa balbisiana reveals subgenome evolution and function divergence in polyploid bananas.</title>
        <authorList>
            <person name="Yao X."/>
        </authorList>
    </citation>
    <scope>NUCLEOTIDE SEQUENCE [LARGE SCALE GENOMIC DNA]</scope>
    <source>
        <strain evidence="10">cv. DH-PKW</strain>
        <tissue evidence="9">Leaves</tissue>
    </source>
</reference>
<dbReference type="PANTHER" id="PTHR33566:SF1">
    <property type="entry name" value="EN_SPM-LIKE TRANSPOSON-RELATED"/>
    <property type="match status" value="1"/>
</dbReference>
<keyword evidence="5" id="KW-0539">Nucleus</keyword>
<feature type="region of interest" description="Disordered" evidence="7">
    <location>
        <begin position="389"/>
        <end position="425"/>
    </location>
</feature>
<comment type="caution">
    <text evidence="9">The sequence shown here is derived from an EMBL/GenBank/DDBJ whole genome shotgun (WGS) entry which is preliminary data.</text>
</comment>
<organism evidence="9 10">
    <name type="scientific">Musa balbisiana</name>
    <name type="common">Banana</name>
    <dbReference type="NCBI Taxonomy" id="52838"/>
    <lineage>
        <taxon>Eukaryota</taxon>
        <taxon>Viridiplantae</taxon>
        <taxon>Streptophyta</taxon>
        <taxon>Embryophyta</taxon>
        <taxon>Tracheophyta</taxon>
        <taxon>Spermatophyta</taxon>
        <taxon>Magnoliopsida</taxon>
        <taxon>Liliopsida</taxon>
        <taxon>Zingiberales</taxon>
        <taxon>Musaceae</taxon>
        <taxon>Musa</taxon>
    </lineage>
</organism>
<feature type="coiled-coil region" evidence="6">
    <location>
        <begin position="453"/>
        <end position="480"/>
    </location>
</feature>
<dbReference type="EMBL" id="PYDT01000008">
    <property type="protein sequence ID" value="THU52863.1"/>
    <property type="molecule type" value="Genomic_DNA"/>
</dbReference>
<protein>
    <recommendedName>
        <fullName evidence="8">BHLH domain-containing protein</fullName>
    </recommendedName>
</protein>
<dbReference type="GO" id="GO:0046983">
    <property type="term" value="F:protein dimerization activity"/>
    <property type="evidence" value="ECO:0007669"/>
    <property type="project" value="InterPro"/>
</dbReference>
<evidence type="ECO:0000256" key="4">
    <source>
        <dbReference type="ARBA" id="ARBA00023163"/>
    </source>
</evidence>
<evidence type="ECO:0000256" key="7">
    <source>
        <dbReference type="SAM" id="MobiDB-lite"/>
    </source>
</evidence>
<dbReference type="PROSITE" id="PS50888">
    <property type="entry name" value="BHLH"/>
    <property type="match status" value="1"/>
</dbReference>
<keyword evidence="4" id="KW-0804">Transcription</keyword>
<keyword evidence="6" id="KW-0175">Coiled coil</keyword>
<evidence type="ECO:0000259" key="8">
    <source>
        <dbReference type="PROSITE" id="PS50888"/>
    </source>
</evidence>
<dbReference type="GO" id="GO:0006355">
    <property type="term" value="P:regulation of DNA-templated transcription"/>
    <property type="evidence" value="ECO:0007669"/>
    <property type="project" value="UniProtKB-ARBA"/>
</dbReference>
<dbReference type="Pfam" id="PF00010">
    <property type="entry name" value="HLH"/>
    <property type="match status" value="1"/>
</dbReference>
<dbReference type="SMART" id="SM00353">
    <property type="entry name" value="HLH"/>
    <property type="match status" value="1"/>
</dbReference>
<dbReference type="InterPro" id="IPR036638">
    <property type="entry name" value="HLH_DNA-bd_sf"/>
</dbReference>
<dbReference type="InterPro" id="IPR036890">
    <property type="entry name" value="HATPase_C_sf"/>
</dbReference>
<feature type="compositionally biased region" description="Basic and acidic residues" evidence="7">
    <location>
        <begin position="389"/>
        <end position="401"/>
    </location>
</feature>
<feature type="region of interest" description="Disordered" evidence="7">
    <location>
        <begin position="567"/>
        <end position="602"/>
    </location>
</feature>
<dbReference type="FunFam" id="4.10.280.10:FF:000078">
    <property type="entry name" value="Transcription factor bHLH13"/>
    <property type="match status" value="1"/>
</dbReference>
<dbReference type="CDD" id="cd11449">
    <property type="entry name" value="bHLH_AtAIB_like"/>
    <property type="match status" value="1"/>
</dbReference>
<dbReference type="Pfam" id="PF13589">
    <property type="entry name" value="HATPase_c_3"/>
    <property type="match status" value="1"/>
</dbReference>
<keyword evidence="10" id="KW-1185">Reference proteome</keyword>
<dbReference type="SUPFAM" id="SSF47459">
    <property type="entry name" value="HLH, helix-loop-helix DNA-binding domain"/>
    <property type="match status" value="1"/>
</dbReference>
<gene>
    <name evidence="9" type="ORF">C4D60_Mb10t08390</name>
</gene>
<dbReference type="Proteomes" id="UP000317650">
    <property type="component" value="Chromosome 10"/>
</dbReference>
<dbReference type="GO" id="GO:0005634">
    <property type="term" value="C:nucleus"/>
    <property type="evidence" value="ECO:0007669"/>
    <property type="project" value="UniProtKB-SubCell"/>
</dbReference>
<evidence type="ECO:0000313" key="9">
    <source>
        <dbReference type="EMBL" id="THU52863.1"/>
    </source>
</evidence>
<feature type="compositionally biased region" description="Basic and acidic residues" evidence="7">
    <location>
        <begin position="411"/>
        <end position="425"/>
    </location>
</feature>
<dbReference type="STRING" id="52838.A0A4S8IVP8"/>
<feature type="compositionally biased region" description="Polar residues" evidence="7">
    <location>
        <begin position="343"/>
        <end position="352"/>
    </location>
</feature>
<dbReference type="Gene3D" id="4.10.280.10">
    <property type="entry name" value="Helix-loop-helix DNA-binding domain"/>
    <property type="match status" value="1"/>
</dbReference>
<evidence type="ECO:0000256" key="1">
    <source>
        <dbReference type="ARBA" id="ARBA00004123"/>
    </source>
</evidence>
<proteinExistence type="inferred from homology"/>
<evidence type="ECO:0000256" key="6">
    <source>
        <dbReference type="SAM" id="Coils"/>
    </source>
</evidence>
<evidence type="ECO:0000256" key="5">
    <source>
        <dbReference type="ARBA" id="ARBA00023242"/>
    </source>
</evidence>
<dbReference type="InterPro" id="IPR025610">
    <property type="entry name" value="MYC/MYB_N"/>
</dbReference>
<comment type="similarity">
    <text evidence="2">Belongs to the bHLH protein family.</text>
</comment>
<dbReference type="PANTHER" id="PTHR33566">
    <property type="entry name" value="EN/SPM-LIKE TRANSPOSON-RELATED"/>
    <property type="match status" value="1"/>
</dbReference>
<evidence type="ECO:0000256" key="3">
    <source>
        <dbReference type="ARBA" id="ARBA00023015"/>
    </source>
</evidence>
<dbReference type="Gene3D" id="3.30.565.10">
    <property type="entry name" value="Histidine kinase-like ATPase, C-terminal domain"/>
    <property type="match status" value="1"/>
</dbReference>
<dbReference type="Pfam" id="PF14215">
    <property type="entry name" value="bHLH-MYC_N"/>
    <property type="match status" value="1"/>
</dbReference>
<feature type="coiled-coil region" evidence="6">
    <location>
        <begin position="1932"/>
        <end position="1959"/>
    </location>
</feature>
<accession>A0A4S8IVP8</accession>
<name>A0A4S8IVP8_MUSBA</name>
<feature type="region of interest" description="Disordered" evidence="7">
    <location>
        <begin position="343"/>
        <end position="365"/>
    </location>
</feature>
<keyword evidence="3" id="KW-0805">Transcription regulation</keyword>
<sequence>MAAAVLGPEAFDYLAASRASSDGLTAAASSAEADLQSRLLDLVEGPPDRPCLGWNYAIFWQISRAKSGDLVLGWGDGSCRDLRDGEEAAAAAAVARSPGDDESQQKMRRAVLQKLHVYFGGSDDDNYALRLDQVTDAEMFFLVSMYFSFPRGKGAPGRALAAGKHLWILSSSDYCYRGFLAASAGFRTIVVVPFDTGVLELGSVRSLAESPNSLQTIKSVFSGTTPAGMPQSREKYERNGSEACPKIFGKDLNLGTSNVNDKPLVTKVEDSSWDTQPKRGSGDWVLFPNVRKGMQSFSWNHVRGPSSHQQQFGNGAVITSSEVGDHSDGVRGDTLLGQLQIQKNQHKPQQSLQPPPRQIDFSGGTSRAGTLIAHVGALEGDHADIEVSCKDERVGPPDERRPRKRGRKPANGREEPLNHVEAERQRREKLNQRFYALRAVVPNISKMDKASLLGDAIAYITELQKRLKEMESERERFLESNVMDHSTRVHQPEVDVQALEDEVIVQVSSPLNTHPVSKVFQALKEVQVNVAESKEVKLIDGLTLQVSRCILDDREWVHKERDTKHFKNTNVRDPSFPTPKESTRRRFNPDGTHINGDEQGGTDGPIDCVTHCCPRFERMRPIGYLDWDVHDSHGGGGRVRRSPGWAFLRSGTLALKMANRRSSKRSYLEFLDGNDDGDSKVYRFQILLPNGTSVRLIFNDPGEDMFLDEFIHIIRKELEKTAETTTKASRKIFWNGNIYLEDMSDNKIRKKISFSHFRTNKCHILRLHDEGGESLDTYHNMWDLTPHTDLLAELPAEYTFETALADLLDNSLQAVWSNGSGERRLVRVTVDEQKIEIFDSGQGMDGSEENCITKWGKMGSSKHRACRSKAIGTKAPILMQDMDLCTFTNYMWHTTVSSKTKGSRKVYSLYFSREALLNQSTPKCIWRTDGGVREPLDEETQTSPHGSFTQVVIRDLNLRCLDIYKLQCFLKDIYFPYIQCDTEYTSRKTAMPIEFEVNDINLAEIQGGEVAITNLLSCNGPDFIMQLRFMIKSENPGSLGFQEANAQLKCVYFPIVEGKENIERILEKLVQDGYEIKENFSTFSRVSIRRLGRLLPDSRWNTLPFMETKQRRGDKAHLLKRCCKRVKCFVETDAGFSPTPSKTDLAHHHPFTRALRNFGNILSGKESAKILTYEIVEVTIEILKDGKHSSTLQLEKEYRDWLIQMHDRYDEEINCGEDEPVHIIGPQNKKQLGITADVIDDIDHFPLFIVVRVHQAIKRRGIIWESGQRVKIFKGATGCLKKNLYATLEYILIEGFQGDVGGDARLICRPLDCSVEKGCSILVDNGNARLDMHDSLSFPISLIDSENIQAMDLATWNCQVEKHKRRLPSRIDILAAQQCSLLGISGELPIEAPVVAGFTPPREIVAVVRPANFSSSMASKGLDQKNIVKNEFEMTLKISHKCRAKQNEQMTLVHTKSVKPSSHTGISGLYIFGLQDICSKLFYKAGIYIFTFFVNCKNSNIKHLEARVVVKPDTRVCKWRFVFDEWGPFTDKQLLSTRVGSYISYLSVVCLDRYSNQIPFSSIPEAMIKIFVEECMLLHVDKMKMILSSDQLLLELKDILIESSKLDMIQPSYEAVLAICSQDGLFSAEIPCKVMPGTLSAVRLQTSLQEGEFLVPEEVIEELVLEMFDAYGNHIEEGVEVFIHTDGFSFQDHLGYIRKVNCKGCIDLSGHLTVSASFGSYAHLSVSYDKEIVYKKKFQVAKRELRAVSGVSGIHPIGCHLENVIFEVFDPDGQVDEKIHAHLSVSYDKEIVYKKKFQVAKRELRAVSGVSGIHPIDSLNWMIQFSTLSHHGRCTVLLSQFLADQGPFCFSAFHTRYHDLCTDIEVLTCQCFGGLKVGATCCNRIIWNISISGFRSYGLSKCLSHQKDLLVKYISHHTQILDEKITEVGLKIGEHERKLKTLNDQKIQVEQDIHDLRAIQKQEPWKCFTNCTQDVVGLVALLGNVNTSKNSRMFSQFLGEDNMLAIVCKSYEAASRLEYYDEAGKIDHQQAVHGAAATLGINISRRFPVICLEDIRPYQGRIMPNDPQRRLCLSNPLLQSGAVPAGFLGYAVNMINLDIHHCNTKTLSGHGLRETLFYLLFGETQVYQTRADMRQARSCIKQGAISLDGGIVRASGFILLGDCEPDVMFPVIGMQAHRAFSQDMVMKIKQMEEKKGLLTAIEQEIVKEYEAYTEDMAKFKKRSDRLRELLTESSSTTNLLEWK</sequence>
<dbReference type="InterPro" id="IPR011598">
    <property type="entry name" value="bHLH_dom"/>
</dbReference>